<dbReference type="GO" id="GO:0070043">
    <property type="term" value="F:rRNA (guanine-N7-)-methyltransferase activity"/>
    <property type="evidence" value="ECO:0007669"/>
    <property type="project" value="TreeGrafter"/>
</dbReference>
<proteinExistence type="predicted"/>
<reference evidence="5 6" key="1">
    <citation type="submission" date="2019-12" db="EMBL/GenBank/DDBJ databases">
        <title>Microbes associate with the intestines of laboratory mice.</title>
        <authorList>
            <person name="Navarre W."/>
            <person name="Wong E."/>
        </authorList>
    </citation>
    <scope>NUCLEOTIDE SEQUENCE [LARGE SCALE GENOMIC DNA]</scope>
    <source>
        <strain evidence="5 6">NM51_B2-22</strain>
    </source>
</reference>
<dbReference type="InterPro" id="IPR029063">
    <property type="entry name" value="SAM-dependent_MTases_sf"/>
</dbReference>
<dbReference type="PROSITE" id="PS51165">
    <property type="entry name" value="THUMP"/>
    <property type="match status" value="1"/>
</dbReference>
<dbReference type="SUPFAM" id="SSF53335">
    <property type="entry name" value="S-adenosyl-L-methionine-dependent methyltransferases"/>
    <property type="match status" value="1"/>
</dbReference>
<sequence length="387" mass="43516">MKNEFQIVATAAAGLEALVGRELRAMEVDCQVENGKVRFKGGQEDFMKANLWLRTADRIKLVLGEFPAKTFEELYQGVFAIDWQDYLPLGVAFPVSKARCVRSKLHNEPSVQAITKKAIVRKMQKVYARPDGVPLPESGPVFSIEVSILKDRATILLDTSGDSLFKRGYRTDKGGAPLKENMAAALVNLSNWFPDKPLLDPTCGSGTIVIEAALKALNIAPGLRRSFAFEAWPWLDQRLWKNLKEAAVAAKKADLDLRIMASDIDGRMVELARANAERAGVATYIAFKQMRLQDFRTELVNGVVISNPPYGERLLDDEGVTRLYQEMGETFAPLKTWSKFILTSDEQFEAKYGSLADKKRKLYNGTLRVDYYQYFGERVRRSDNRGN</sequence>
<dbReference type="InterPro" id="IPR000241">
    <property type="entry name" value="RlmKL-like_Mtase"/>
</dbReference>
<dbReference type="SMART" id="SM00981">
    <property type="entry name" value="THUMP"/>
    <property type="match status" value="1"/>
</dbReference>
<dbReference type="GO" id="GO:0003723">
    <property type="term" value="F:RNA binding"/>
    <property type="evidence" value="ECO:0007669"/>
    <property type="project" value="UniProtKB-UniRule"/>
</dbReference>
<dbReference type="CDD" id="cd11715">
    <property type="entry name" value="THUMP_AdoMetMT"/>
    <property type="match status" value="1"/>
</dbReference>
<keyword evidence="2 5" id="KW-0808">Transferase</keyword>
<dbReference type="PANTHER" id="PTHR47313">
    <property type="entry name" value="RIBOSOMAL RNA LARGE SUBUNIT METHYLTRANSFERASE K/L"/>
    <property type="match status" value="1"/>
</dbReference>
<dbReference type="Gene3D" id="3.30.2130.30">
    <property type="match status" value="1"/>
</dbReference>
<feature type="domain" description="THUMP" evidence="4">
    <location>
        <begin position="45"/>
        <end position="159"/>
    </location>
</feature>
<dbReference type="InterPro" id="IPR004114">
    <property type="entry name" value="THUMP_dom"/>
</dbReference>
<dbReference type="AlphaFoldDB" id="A0A7X3G8I0"/>
<keyword evidence="1 5" id="KW-0489">Methyltransferase</keyword>
<dbReference type="GO" id="GO:0008990">
    <property type="term" value="F:rRNA (guanine-N2-)-methyltransferase activity"/>
    <property type="evidence" value="ECO:0007669"/>
    <property type="project" value="TreeGrafter"/>
</dbReference>
<dbReference type="PANTHER" id="PTHR47313:SF1">
    <property type="entry name" value="RIBOSOMAL RNA LARGE SUBUNIT METHYLTRANSFERASE K_L"/>
    <property type="match status" value="1"/>
</dbReference>
<dbReference type="Pfam" id="PF22020">
    <property type="entry name" value="RlmL_1st"/>
    <property type="match status" value="1"/>
</dbReference>
<organism evidence="5 6">
    <name type="scientific">Streptococcus danieliae</name>
    <dbReference type="NCBI Taxonomy" id="747656"/>
    <lineage>
        <taxon>Bacteria</taxon>
        <taxon>Bacillati</taxon>
        <taxon>Bacillota</taxon>
        <taxon>Bacilli</taxon>
        <taxon>Lactobacillales</taxon>
        <taxon>Streptococcaceae</taxon>
        <taxon>Streptococcus</taxon>
    </lineage>
</organism>
<dbReference type="EMBL" id="WSRS01000031">
    <property type="protein sequence ID" value="MVX58907.1"/>
    <property type="molecule type" value="Genomic_DNA"/>
</dbReference>
<dbReference type="InterPro" id="IPR054170">
    <property type="entry name" value="RlmL_1st"/>
</dbReference>
<gene>
    <name evidence="5" type="ORF">E5983_04500</name>
</gene>
<dbReference type="Pfam" id="PF02926">
    <property type="entry name" value="THUMP"/>
    <property type="match status" value="1"/>
</dbReference>
<dbReference type="Pfam" id="PF01170">
    <property type="entry name" value="UPF0020"/>
    <property type="match status" value="1"/>
</dbReference>
<comment type="caution">
    <text evidence="5">The sequence shown here is derived from an EMBL/GenBank/DDBJ whole genome shotgun (WGS) entry which is preliminary data.</text>
</comment>
<dbReference type="Proteomes" id="UP000461595">
    <property type="component" value="Unassembled WGS sequence"/>
</dbReference>
<evidence type="ECO:0000256" key="3">
    <source>
        <dbReference type="PROSITE-ProRule" id="PRU00529"/>
    </source>
</evidence>
<name>A0A7X3G8I0_9STRE</name>
<dbReference type="Gene3D" id="3.40.50.150">
    <property type="entry name" value="Vaccinia Virus protein VP39"/>
    <property type="match status" value="1"/>
</dbReference>
<protein>
    <submittedName>
        <fullName evidence="5">Class I SAM-dependent RNA methyltransferase</fullName>
    </submittedName>
</protein>
<evidence type="ECO:0000259" key="4">
    <source>
        <dbReference type="PROSITE" id="PS51165"/>
    </source>
</evidence>
<dbReference type="PROSITE" id="PS00092">
    <property type="entry name" value="N6_MTASE"/>
    <property type="match status" value="1"/>
</dbReference>
<evidence type="ECO:0000313" key="5">
    <source>
        <dbReference type="EMBL" id="MVX58907.1"/>
    </source>
</evidence>
<dbReference type="RefSeq" id="WP_160332717.1">
    <property type="nucleotide sequence ID" value="NZ_WSRS01000031.1"/>
</dbReference>
<evidence type="ECO:0000256" key="2">
    <source>
        <dbReference type="ARBA" id="ARBA00022679"/>
    </source>
</evidence>
<dbReference type="PRINTS" id="PR00507">
    <property type="entry name" value="N12N6MTFRASE"/>
</dbReference>
<dbReference type="OrthoDB" id="9809404at2"/>
<dbReference type="InterPro" id="IPR002052">
    <property type="entry name" value="DNA_methylase_N6_adenine_CS"/>
</dbReference>
<accession>A0A7X3G8I0</accession>
<evidence type="ECO:0000313" key="6">
    <source>
        <dbReference type="Proteomes" id="UP000461595"/>
    </source>
</evidence>
<evidence type="ECO:0000256" key="1">
    <source>
        <dbReference type="ARBA" id="ARBA00022603"/>
    </source>
</evidence>
<keyword evidence="3" id="KW-0694">RNA-binding</keyword>